<dbReference type="PROSITE" id="PS50089">
    <property type="entry name" value="ZF_RING_2"/>
    <property type="match status" value="1"/>
</dbReference>
<comment type="caution">
    <text evidence="7">The sequence shown here is derived from an EMBL/GenBank/DDBJ whole genome shotgun (WGS) entry which is preliminary data.</text>
</comment>
<dbReference type="InterPro" id="IPR027370">
    <property type="entry name" value="Znf-RING_euk"/>
</dbReference>
<dbReference type="AlphaFoldDB" id="A0A8S3YT87"/>
<feature type="region of interest" description="Disordered" evidence="5">
    <location>
        <begin position="233"/>
        <end position="252"/>
    </location>
</feature>
<feature type="compositionally biased region" description="Polar residues" evidence="5">
    <location>
        <begin position="234"/>
        <end position="252"/>
    </location>
</feature>
<dbReference type="PANTHER" id="PTHR25462">
    <property type="entry name" value="BONUS, ISOFORM C-RELATED"/>
    <property type="match status" value="1"/>
</dbReference>
<dbReference type="OrthoDB" id="9416842at2759"/>
<dbReference type="SMART" id="SM00184">
    <property type="entry name" value="RING"/>
    <property type="match status" value="1"/>
</dbReference>
<proteinExistence type="predicted"/>
<dbReference type="Proteomes" id="UP000678393">
    <property type="component" value="Unassembled WGS sequence"/>
</dbReference>
<reference evidence="7" key="1">
    <citation type="submission" date="2021-04" db="EMBL/GenBank/DDBJ databases">
        <authorList>
            <consortium name="Molecular Ecology Group"/>
        </authorList>
    </citation>
    <scope>NUCLEOTIDE SEQUENCE</scope>
</reference>
<keyword evidence="8" id="KW-1185">Reference proteome</keyword>
<keyword evidence="1" id="KW-0479">Metal-binding</keyword>
<dbReference type="EMBL" id="CAJHNH020000846">
    <property type="protein sequence ID" value="CAG5120169.1"/>
    <property type="molecule type" value="Genomic_DNA"/>
</dbReference>
<dbReference type="GO" id="GO:0008270">
    <property type="term" value="F:zinc ion binding"/>
    <property type="evidence" value="ECO:0007669"/>
    <property type="project" value="UniProtKB-KW"/>
</dbReference>
<feature type="domain" description="RING-type" evidence="6">
    <location>
        <begin position="33"/>
        <end position="84"/>
    </location>
</feature>
<gene>
    <name evidence="7" type="ORF">CUNI_LOCUS5727</name>
</gene>
<dbReference type="InterPro" id="IPR013083">
    <property type="entry name" value="Znf_RING/FYVE/PHD"/>
</dbReference>
<dbReference type="InterPro" id="IPR047153">
    <property type="entry name" value="TRIM45/56/19-like"/>
</dbReference>
<evidence type="ECO:0000259" key="6">
    <source>
        <dbReference type="PROSITE" id="PS50089"/>
    </source>
</evidence>
<evidence type="ECO:0000256" key="3">
    <source>
        <dbReference type="ARBA" id="ARBA00022833"/>
    </source>
</evidence>
<accession>A0A8S3YT87</accession>
<evidence type="ECO:0000313" key="8">
    <source>
        <dbReference type="Proteomes" id="UP000678393"/>
    </source>
</evidence>
<evidence type="ECO:0000313" key="7">
    <source>
        <dbReference type="EMBL" id="CAG5120169.1"/>
    </source>
</evidence>
<evidence type="ECO:0000256" key="5">
    <source>
        <dbReference type="SAM" id="MobiDB-lite"/>
    </source>
</evidence>
<dbReference type="InterPro" id="IPR017907">
    <property type="entry name" value="Znf_RING_CS"/>
</dbReference>
<organism evidence="7 8">
    <name type="scientific">Candidula unifasciata</name>
    <dbReference type="NCBI Taxonomy" id="100452"/>
    <lineage>
        <taxon>Eukaryota</taxon>
        <taxon>Metazoa</taxon>
        <taxon>Spiralia</taxon>
        <taxon>Lophotrochozoa</taxon>
        <taxon>Mollusca</taxon>
        <taxon>Gastropoda</taxon>
        <taxon>Heterobranchia</taxon>
        <taxon>Euthyneura</taxon>
        <taxon>Panpulmonata</taxon>
        <taxon>Eupulmonata</taxon>
        <taxon>Stylommatophora</taxon>
        <taxon>Helicina</taxon>
        <taxon>Helicoidea</taxon>
        <taxon>Geomitridae</taxon>
        <taxon>Candidula</taxon>
    </lineage>
</organism>
<dbReference type="InterPro" id="IPR001841">
    <property type="entry name" value="Znf_RING"/>
</dbReference>
<dbReference type="SUPFAM" id="SSF57850">
    <property type="entry name" value="RING/U-box"/>
    <property type="match status" value="1"/>
</dbReference>
<dbReference type="PANTHER" id="PTHR25462:SF296">
    <property type="entry name" value="MEIOTIC P26, ISOFORM F"/>
    <property type="match status" value="1"/>
</dbReference>
<keyword evidence="2 4" id="KW-0863">Zinc-finger</keyword>
<protein>
    <recommendedName>
        <fullName evidence="6">RING-type domain-containing protein</fullName>
    </recommendedName>
</protein>
<dbReference type="Pfam" id="PF13445">
    <property type="entry name" value="zf-RING_UBOX"/>
    <property type="match status" value="1"/>
</dbReference>
<dbReference type="GO" id="GO:0061630">
    <property type="term" value="F:ubiquitin protein ligase activity"/>
    <property type="evidence" value="ECO:0007669"/>
    <property type="project" value="TreeGrafter"/>
</dbReference>
<evidence type="ECO:0000256" key="1">
    <source>
        <dbReference type="ARBA" id="ARBA00022723"/>
    </source>
</evidence>
<evidence type="ECO:0000256" key="2">
    <source>
        <dbReference type="ARBA" id="ARBA00022771"/>
    </source>
</evidence>
<evidence type="ECO:0000256" key="4">
    <source>
        <dbReference type="PROSITE-ProRule" id="PRU00175"/>
    </source>
</evidence>
<sequence>MSEAAQIRPSDSLLYSDQLFRVLGGDAMQILRCGICMEFFDVPIVLPCGHTFCLHCLTEMCKHASRNCVLSPLKDLRIGCPNCRVLIYVSPILERNVTCNFIIQSLIECLRSRAGGKRQNIGVNTDEVRVGSRIRTVNDLEMERVIKEVDRMTDALGKRNVIDNAYFEIDEIRRQYLAQQAQVQGEDEEQLQNKSRNQARSIQQCPKQLRLQQQPFYQQQQCQRSFNWEDLNGQFKTTPASSFHHQQPQQPNFKLHSKFQLQQQLQPQQQPMPSAATTTAAAGFSVPAESTVSAPAAFATTATAATEIPDAAAAAATSTAAITTTTTATTTATSTITTAATATSLDQLAKDFQNGDGTSAAAVPGCWALSWTPGTGRGSSGTFISSRQ</sequence>
<name>A0A8S3YT87_9EUPU</name>
<dbReference type="Gene3D" id="3.30.40.10">
    <property type="entry name" value="Zinc/RING finger domain, C3HC4 (zinc finger)"/>
    <property type="match status" value="1"/>
</dbReference>
<dbReference type="PROSITE" id="PS00518">
    <property type="entry name" value="ZF_RING_1"/>
    <property type="match status" value="1"/>
</dbReference>
<keyword evidence="3" id="KW-0862">Zinc</keyword>